<dbReference type="Proteomes" id="UP000619244">
    <property type="component" value="Unassembled WGS sequence"/>
</dbReference>
<evidence type="ECO:0000256" key="1">
    <source>
        <dbReference type="SAM" id="MobiDB-lite"/>
    </source>
</evidence>
<gene>
    <name evidence="3" type="ORF">GCM10010358_02500</name>
</gene>
<organism evidence="3 4">
    <name type="scientific">Streptomyces minutiscleroticus</name>
    <dbReference type="NCBI Taxonomy" id="68238"/>
    <lineage>
        <taxon>Bacteria</taxon>
        <taxon>Bacillati</taxon>
        <taxon>Actinomycetota</taxon>
        <taxon>Actinomycetes</taxon>
        <taxon>Kitasatosporales</taxon>
        <taxon>Streptomycetaceae</taxon>
        <taxon>Streptomyces</taxon>
    </lineage>
</organism>
<dbReference type="InterPro" id="IPR041581">
    <property type="entry name" value="Glyoxalase_6"/>
</dbReference>
<evidence type="ECO:0000313" key="4">
    <source>
        <dbReference type="Proteomes" id="UP000619244"/>
    </source>
</evidence>
<dbReference type="AlphaFoldDB" id="A0A918N8Z2"/>
<proteinExistence type="predicted"/>
<dbReference type="Pfam" id="PF18029">
    <property type="entry name" value="Glyoxalase_6"/>
    <property type="match status" value="1"/>
</dbReference>
<dbReference type="PANTHER" id="PTHR35908:SF1">
    <property type="entry name" value="CONSERVED PROTEIN"/>
    <property type="match status" value="1"/>
</dbReference>
<dbReference type="InterPro" id="IPR029068">
    <property type="entry name" value="Glyas_Bleomycin-R_OHBP_Dase"/>
</dbReference>
<comment type="caution">
    <text evidence="3">The sequence shown here is derived from an EMBL/GenBank/DDBJ whole genome shotgun (WGS) entry which is preliminary data.</text>
</comment>
<dbReference type="PANTHER" id="PTHR35908">
    <property type="entry name" value="HYPOTHETICAL FUSION PROTEIN"/>
    <property type="match status" value="1"/>
</dbReference>
<keyword evidence="4" id="KW-1185">Reference proteome</keyword>
<dbReference type="EMBL" id="BMVU01000001">
    <property type="protein sequence ID" value="GGX52324.1"/>
    <property type="molecule type" value="Genomic_DNA"/>
</dbReference>
<protein>
    <recommendedName>
        <fullName evidence="2">Glyoxalase-like domain-containing protein</fullName>
    </recommendedName>
</protein>
<sequence>MVRSSDEEFGIRPEPDRLPGPDFVRLDESKKATSRLHLDLGPDDQDAEAARLGPHGAKRVDIGRGEQSWVVMADPEGDEFCGLGRFSARIRRFVAAVPR</sequence>
<evidence type="ECO:0000313" key="3">
    <source>
        <dbReference type="EMBL" id="GGX52324.1"/>
    </source>
</evidence>
<dbReference type="Gene3D" id="3.10.180.10">
    <property type="entry name" value="2,3-Dihydroxybiphenyl 1,2-Dioxygenase, domain 1"/>
    <property type="match status" value="1"/>
</dbReference>
<reference evidence="3" key="2">
    <citation type="submission" date="2020-09" db="EMBL/GenBank/DDBJ databases">
        <authorList>
            <person name="Sun Q."/>
            <person name="Ohkuma M."/>
        </authorList>
    </citation>
    <scope>NUCLEOTIDE SEQUENCE</scope>
    <source>
        <strain evidence="3">JCM 4790</strain>
    </source>
</reference>
<evidence type="ECO:0000259" key="2">
    <source>
        <dbReference type="Pfam" id="PF18029"/>
    </source>
</evidence>
<accession>A0A918N8Z2</accession>
<feature type="region of interest" description="Disordered" evidence="1">
    <location>
        <begin position="1"/>
        <end position="23"/>
    </location>
</feature>
<name>A0A918N8Z2_9ACTN</name>
<feature type="domain" description="Glyoxalase-like" evidence="2">
    <location>
        <begin position="7"/>
        <end position="81"/>
    </location>
</feature>
<reference evidence="3" key="1">
    <citation type="journal article" date="2014" name="Int. J. Syst. Evol. Microbiol.">
        <title>Complete genome sequence of Corynebacterium casei LMG S-19264T (=DSM 44701T), isolated from a smear-ripened cheese.</title>
        <authorList>
            <consortium name="US DOE Joint Genome Institute (JGI-PGF)"/>
            <person name="Walter F."/>
            <person name="Albersmeier A."/>
            <person name="Kalinowski J."/>
            <person name="Ruckert C."/>
        </authorList>
    </citation>
    <scope>NUCLEOTIDE SEQUENCE</scope>
    <source>
        <strain evidence="3">JCM 4790</strain>
    </source>
</reference>